<keyword evidence="3" id="KW-1185">Reference proteome</keyword>
<name>U5G6F4_POPTR</name>
<dbReference type="Proteomes" id="UP000006729">
    <property type="component" value="Chromosome 6"/>
</dbReference>
<feature type="region of interest" description="Disordered" evidence="1">
    <location>
        <begin position="37"/>
        <end position="64"/>
    </location>
</feature>
<dbReference type="AlphaFoldDB" id="U5G6F4"/>
<dbReference type="SUPFAM" id="SSF52058">
    <property type="entry name" value="L domain-like"/>
    <property type="match status" value="1"/>
</dbReference>
<organism evidence="2 3">
    <name type="scientific">Populus trichocarpa</name>
    <name type="common">Western balsam poplar</name>
    <name type="synonym">Populus balsamifera subsp. trichocarpa</name>
    <dbReference type="NCBI Taxonomy" id="3694"/>
    <lineage>
        <taxon>Eukaryota</taxon>
        <taxon>Viridiplantae</taxon>
        <taxon>Streptophyta</taxon>
        <taxon>Embryophyta</taxon>
        <taxon>Tracheophyta</taxon>
        <taxon>Spermatophyta</taxon>
        <taxon>Magnoliopsida</taxon>
        <taxon>eudicotyledons</taxon>
        <taxon>Gunneridae</taxon>
        <taxon>Pentapetalae</taxon>
        <taxon>rosids</taxon>
        <taxon>fabids</taxon>
        <taxon>Malpighiales</taxon>
        <taxon>Salicaceae</taxon>
        <taxon>Saliceae</taxon>
        <taxon>Populus</taxon>
    </lineage>
</organism>
<gene>
    <name evidence="2" type="ORF">POPTR_006G085100</name>
</gene>
<evidence type="ECO:0000256" key="1">
    <source>
        <dbReference type="SAM" id="MobiDB-lite"/>
    </source>
</evidence>
<dbReference type="Gene3D" id="3.80.10.10">
    <property type="entry name" value="Ribonuclease Inhibitor"/>
    <property type="match status" value="1"/>
</dbReference>
<dbReference type="InterPro" id="IPR032675">
    <property type="entry name" value="LRR_dom_sf"/>
</dbReference>
<dbReference type="EMBL" id="CM009295">
    <property type="protein sequence ID" value="PNT30517.1"/>
    <property type="molecule type" value="Genomic_DNA"/>
</dbReference>
<proteinExistence type="predicted"/>
<evidence type="ECO:0000313" key="3">
    <source>
        <dbReference type="Proteomes" id="UP000006729"/>
    </source>
</evidence>
<reference evidence="2 3" key="1">
    <citation type="journal article" date="2006" name="Science">
        <title>The genome of black cottonwood, Populus trichocarpa (Torr. &amp; Gray).</title>
        <authorList>
            <person name="Tuskan G.A."/>
            <person name="Difazio S."/>
            <person name="Jansson S."/>
            <person name="Bohlmann J."/>
            <person name="Grigoriev I."/>
            <person name="Hellsten U."/>
            <person name="Putnam N."/>
            <person name="Ralph S."/>
            <person name="Rombauts S."/>
            <person name="Salamov A."/>
            <person name="Schein J."/>
            <person name="Sterck L."/>
            <person name="Aerts A."/>
            <person name="Bhalerao R.R."/>
            <person name="Bhalerao R.P."/>
            <person name="Blaudez D."/>
            <person name="Boerjan W."/>
            <person name="Brun A."/>
            <person name="Brunner A."/>
            <person name="Busov V."/>
            <person name="Campbell M."/>
            <person name="Carlson J."/>
            <person name="Chalot M."/>
            <person name="Chapman J."/>
            <person name="Chen G.L."/>
            <person name="Cooper D."/>
            <person name="Coutinho P.M."/>
            <person name="Couturier J."/>
            <person name="Covert S."/>
            <person name="Cronk Q."/>
            <person name="Cunningham R."/>
            <person name="Davis J."/>
            <person name="Degroeve S."/>
            <person name="Dejardin A."/>
            <person name="Depamphilis C."/>
            <person name="Detter J."/>
            <person name="Dirks B."/>
            <person name="Dubchak I."/>
            <person name="Duplessis S."/>
            <person name="Ehlting J."/>
            <person name="Ellis B."/>
            <person name="Gendler K."/>
            <person name="Goodstein D."/>
            <person name="Gribskov M."/>
            <person name="Grimwood J."/>
            <person name="Groover A."/>
            <person name="Gunter L."/>
            <person name="Hamberger B."/>
            <person name="Heinze B."/>
            <person name="Helariutta Y."/>
            <person name="Henrissat B."/>
            <person name="Holligan D."/>
            <person name="Holt R."/>
            <person name="Huang W."/>
            <person name="Islam-Faridi N."/>
            <person name="Jones S."/>
            <person name="Jones-Rhoades M."/>
            <person name="Jorgensen R."/>
            <person name="Joshi C."/>
            <person name="Kangasjarvi J."/>
            <person name="Karlsson J."/>
            <person name="Kelleher C."/>
            <person name="Kirkpatrick R."/>
            <person name="Kirst M."/>
            <person name="Kohler A."/>
            <person name="Kalluri U."/>
            <person name="Larimer F."/>
            <person name="Leebens-Mack J."/>
            <person name="Leple J.C."/>
            <person name="Locascio P."/>
            <person name="Lou Y."/>
            <person name="Lucas S."/>
            <person name="Martin F."/>
            <person name="Montanini B."/>
            <person name="Napoli C."/>
            <person name="Nelson D.R."/>
            <person name="Nelson C."/>
            <person name="Nieminen K."/>
            <person name="Nilsson O."/>
            <person name="Pereda V."/>
            <person name="Peter G."/>
            <person name="Philippe R."/>
            <person name="Pilate G."/>
            <person name="Poliakov A."/>
            <person name="Razumovskaya J."/>
            <person name="Richardson P."/>
            <person name="Rinaldi C."/>
            <person name="Ritland K."/>
            <person name="Rouze P."/>
            <person name="Ryaboy D."/>
            <person name="Schmutz J."/>
            <person name="Schrader J."/>
            <person name="Segerman B."/>
            <person name="Shin H."/>
            <person name="Siddiqui A."/>
            <person name="Sterky F."/>
            <person name="Terry A."/>
            <person name="Tsai C.J."/>
            <person name="Uberbacher E."/>
            <person name="Unneberg P."/>
            <person name="Vahala J."/>
            <person name="Wall K."/>
            <person name="Wessler S."/>
            <person name="Yang G."/>
            <person name="Yin T."/>
            <person name="Douglas C."/>
            <person name="Marra M."/>
            <person name="Sandberg G."/>
            <person name="Van de Peer Y."/>
            <person name="Rokhsar D."/>
        </authorList>
    </citation>
    <scope>NUCLEOTIDE SEQUENCE [LARGE SCALE GENOMIC DNA]</scope>
    <source>
        <strain evidence="3">cv. Nisqually</strain>
    </source>
</reference>
<feature type="compositionally biased region" description="Polar residues" evidence="1">
    <location>
        <begin position="37"/>
        <end position="48"/>
    </location>
</feature>
<dbReference type="PANTHER" id="PTHR48009:SF4">
    <property type="entry name" value="LEUCINE-RICH REPEAT (LRR) FAMILY PROTEIN"/>
    <property type="match status" value="1"/>
</dbReference>
<protein>
    <submittedName>
        <fullName evidence="2">Uncharacterized protein</fullName>
    </submittedName>
</protein>
<sequence length="142" mass="15160">MVFSKPAASLSSSSSSSILSTPKIDISTLEASVKPSSIQPWSFSQPHGTSPPAPVHHLDPDGHSGQLTPLISQLTSLTILNPVDNNFYGLILSSISSLIHLQTLTLHSDSFSGVVSNSIANLKSLESLDFSHNYLYGYLPKI</sequence>
<dbReference type="PANTHER" id="PTHR48009">
    <property type="entry name" value="LEUCINE-RICH REPEAT (LRR) FAMILY PROTEIN"/>
    <property type="match status" value="1"/>
</dbReference>
<accession>U5G6F4</accession>
<evidence type="ECO:0000313" key="2">
    <source>
        <dbReference type="EMBL" id="PNT30517.1"/>
    </source>
</evidence>
<dbReference type="InParanoid" id="U5G6F4"/>
<dbReference type="InterPro" id="IPR053213">
    <property type="entry name" value="RLP29"/>
</dbReference>